<dbReference type="EMBL" id="AHMY02000054">
    <property type="protein sequence ID" value="EKO14533.1"/>
    <property type="molecule type" value="Genomic_DNA"/>
</dbReference>
<name>A0A0E2B077_9LEPT</name>
<comment type="caution">
    <text evidence="1">The sequence shown here is derived from an EMBL/GenBank/DDBJ whole genome shotgun (WGS) entry which is preliminary data.</text>
</comment>
<evidence type="ECO:0000313" key="2">
    <source>
        <dbReference type="Proteomes" id="UP000006253"/>
    </source>
</evidence>
<dbReference type="RefSeq" id="WP_004766434.1">
    <property type="nucleotide sequence ID" value="NZ_AHMY02000054.1"/>
</dbReference>
<accession>A0A0E2B077</accession>
<gene>
    <name evidence="1" type="ORF">LEP1GSC081_3840</name>
</gene>
<organism evidence="1 2">
    <name type="scientific">Leptospira kirschneri str. H1</name>
    <dbReference type="NCBI Taxonomy" id="1049966"/>
    <lineage>
        <taxon>Bacteria</taxon>
        <taxon>Pseudomonadati</taxon>
        <taxon>Spirochaetota</taxon>
        <taxon>Spirochaetia</taxon>
        <taxon>Leptospirales</taxon>
        <taxon>Leptospiraceae</taxon>
        <taxon>Leptospira</taxon>
    </lineage>
</organism>
<protein>
    <submittedName>
        <fullName evidence="1">Uncharacterized protein</fullName>
    </submittedName>
</protein>
<dbReference type="AlphaFoldDB" id="A0A0E2B077"/>
<proteinExistence type="predicted"/>
<dbReference type="Proteomes" id="UP000006253">
    <property type="component" value="Unassembled WGS sequence"/>
</dbReference>
<sequence length="56" mass="6558">MKDSLFHGDNKGKDLEYLKDLLDGDLLIQEILESFENFDRLVGNEIQEFFPPKDDL</sequence>
<reference evidence="1 2" key="1">
    <citation type="submission" date="2012-10" db="EMBL/GenBank/DDBJ databases">
        <authorList>
            <person name="Harkins D.M."/>
            <person name="Durkin A.S."/>
            <person name="Brinkac L.M."/>
            <person name="Selengut J.D."/>
            <person name="Sanka R."/>
            <person name="DePew J."/>
            <person name="Purushe J."/>
            <person name="Peacock S.J."/>
            <person name="Thaipadungpanit J."/>
            <person name="Wuthiekanun V.W."/>
            <person name="Day N.P."/>
            <person name="Vinetz J.M."/>
            <person name="Sutton G.G."/>
            <person name="Nelson W.C."/>
            <person name="Fouts D.E."/>
        </authorList>
    </citation>
    <scope>NUCLEOTIDE SEQUENCE [LARGE SCALE GENOMIC DNA]</scope>
    <source>
        <strain evidence="1 2">H1</strain>
    </source>
</reference>
<evidence type="ECO:0000313" key="1">
    <source>
        <dbReference type="EMBL" id="EKO14533.1"/>
    </source>
</evidence>
<dbReference type="GeneID" id="34768896"/>